<name>A0A2Z4ISA5_9ACTN</name>
<dbReference type="PROSITE" id="PS51918">
    <property type="entry name" value="RADICAL_SAM"/>
    <property type="match status" value="1"/>
</dbReference>
<dbReference type="Proteomes" id="UP000249616">
    <property type="component" value="Chromosome"/>
</dbReference>
<accession>A0A2Z4ISA5</accession>
<dbReference type="SFLD" id="SFLDS00029">
    <property type="entry name" value="Radical_SAM"/>
    <property type="match status" value="1"/>
</dbReference>
<dbReference type="EMBL" id="CP030073">
    <property type="protein sequence ID" value="AWW36001.1"/>
    <property type="molecule type" value="Genomic_DNA"/>
</dbReference>
<protein>
    <recommendedName>
        <fullName evidence="7">Radical SAM core domain-containing protein</fullName>
    </recommendedName>
</protein>
<evidence type="ECO:0000256" key="1">
    <source>
        <dbReference type="ARBA" id="ARBA00001966"/>
    </source>
</evidence>
<dbReference type="Pfam" id="PF04055">
    <property type="entry name" value="Radical_SAM"/>
    <property type="match status" value="1"/>
</dbReference>
<dbReference type="GO" id="GO:0003824">
    <property type="term" value="F:catalytic activity"/>
    <property type="evidence" value="ECO:0007669"/>
    <property type="project" value="InterPro"/>
</dbReference>
<dbReference type="PIRSF" id="PIRSF037420">
    <property type="entry name" value="PQQ_syn_pqqE"/>
    <property type="match status" value="1"/>
</dbReference>
<keyword evidence="2" id="KW-0004">4Fe-4S</keyword>
<keyword evidence="3" id="KW-0949">S-adenosyl-L-methionine</keyword>
<dbReference type="KEGG" id="scad:DN051_04515"/>
<proteinExistence type="predicted"/>
<dbReference type="PANTHER" id="PTHR11228:SF7">
    <property type="entry name" value="PQQA PEPTIDE CYCLASE"/>
    <property type="match status" value="1"/>
</dbReference>
<dbReference type="CDD" id="cd21109">
    <property type="entry name" value="SPASM"/>
    <property type="match status" value="1"/>
</dbReference>
<keyword evidence="6" id="KW-0411">Iron-sulfur</keyword>
<dbReference type="AlphaFoldDB" id="A0A2Z4ISA5"/>
<dbReference type="InterPro" id="IPR023885">
    <property type="entry name" value="4Fe4S-binding_SPASM_dom"/>
</dbReference>
<dbReference type="InterPro" id="IPR013785">
    <property type="entry name" value="Aldolase_TIM"/>
</dbReference>
<reference evidence="8 9" key="1">
    <citation type="journal article" date="2019" name="Int. J. Syst. Evol. Microbiol.">
        <title>Streptomyces cadmiisoli sp. nov., a novel actinomycete isolated from cadmium-contaminated soil.</title>
        <authorList>
            <person name="Li K."/>
            <person name="Tang X."/>
            <person name="Zhao J."/>
            <person name="Guo Y."/>
            <person name="Tang Y."/>
            <person name="Gao J."/>
        </authorList>
    </citation>
    <scope>NUCLEOTIDE SEQUENCE [LARGE SCALE GENOMIC DNA]</scope>
    <source>
        <strain evidence="8 9">ZFG47</strain>
    </source>
</reference>
<dbReference type="SUPFAM" id="SSF102114">
    <property type="entry name" value="Radical SAM enzymes"/>
    <property type="match status" value="1"/>
</dbReference>
<organism evidence="8 9">
    <name type="scientific">Streptomyces cadmiisoli</name>
    <dbReference type="NCBI Taxonomy" id="2184053"/>
    <lineage>
        <taxon>Bacteria</taxon>
        <taxon>Bacillati</taxon>
        <taxon>Actinomycetota</taxon>
        <taxon>Actinomycetes</taxon>
        <taxon>Kitasatosporales</taxon>
        <taxon>Streptomycetaceae</taxon>
        <taxon>Streptomyces</taxon>
        <taxon>Streptomyces aurantiacus group</taxon>
    </lineage>
</organism>
<evidence type="ECO:0000313" key="8">
    <source>
        <dbReference type="EMBL" id="AWW36001.1"/>
    </source>
</evidence>
<dbReference type="InterPro" id="IPR050377">
    <property type="entry name" value="Radical_SAM_PqqE_MftC-like"/>
</dbReference>
<dbReference type="Pfam" id="PF13186">
    <property type="entry name" value="SPASM"/>
    <property type="match status" value="1"/>
</dbReference>
<dbReference type="InterPro" id="IPR058240">
    <property type="entry name" value="rSAM_sf"/>
</dbReference>
<feature type="domain" description="Radical SAM core" evidence="7">
    <location>
        <begin position="10"/>
        <end position="228"/>
    </location>
</feature>
<keyword evidence="5" id="KW-0408">Iron</keyword>
<keyword evidence="9" id="KW-1185">Reference proteome</keyword>
<evidence type="ECO:0000256" key="5">
    <source>
        <dbReference type="ARBA" id="ARBA00023004"/>
    </source>
</evidence>
<evidence type="ECO:0000256" key="4">
    <source>
        <dbReference type="ARBA" id="ARBA00022723"/>
    </source>
</evidence>
<evidence type="ECO:0000256" key="3">
    <source>
        <dbReference type="ARBA" id="ARBA00022691"/>
    </source>
</evidence>
<dbReference type="PANTHER" id="PTHR11228">
    <property type="entry name" value="RADICAL SAM DOMAIN PROTEIN"/>
    <property type="match status" value="1"/>
</dbReference>
<dbReference type="GO" id="GO:0051539">
    <property type="term" value="F:4 iron, 4 sulfur cluster binding"/>
    <property type="evidence" value="ECO:0007669"/>
    <property type="project" value="UniProtKB-KW"/>
</dbReference>
<keyword evidence="4" id="KW-0479">Metal-binding</keyword>
<evidence type="ECO:0000313" key="9">
    <source>
        <dbReference type="Proteomes" id="UP000249616"/>
    </source>
</evidence>
<comment type="cofactor">
    <cofactor evidence="1">
        <name>[4Fe-4S] cluster</name>
        <dbReference type="ChEBI" id="CHEBI:49883"/>
    </cofactor>
</comment>
<evidence type="ECO:0000259" key="7">
    <source>
        <dbReference type="PROSITE" id="PS51918"/>
    </source>
</evidence>
<dbReference type="SFLD" id="SFLDG01067">
    <property type="entry name" value="SPASM/twitch_domain_containing"/>
    <property type="match status" value="1"/>
</dbReference>
<dbReference type="InterPro" id="IPR006638">
    <property type="entry name" value="Elp3/MiaA/NifB-like_rSAM"/>
</dbReference>
<dbReference type="SFLD" id="SFLDG01386">
    <property type="entry name" value="main_SPASM_domain-containing"/>
    <property type="match status" value="1"/>
</dbReference>
<dbReference type="Gene3D" id="3.20.20.70">
    <property type="entry name" value="Aldolase class I"/>
    <property type="match status" value="1"/>
</dbReference>
<evidence type="ECO:0000256" key="6">
    <source>
        <dbReference type="ARBA" id="ARBA00023014"/>
    </source>
</evidence>
<dbReference type="SMART" id="SM00729">
    <property type="entry name" value="Elp3"/>
    <property type="match status" value="1"/>
</dbReference>
<dbReference type="InterPro" id="IPR017200">
    <property type="entry name" value="PqqE-like"/>
</dbReference>
<sequence>MSSVEHCRFRPPRTGHLLMWEVTRYCNLACAHCCTDASPLLRRTPAVSTESALRLISELPALGITSMTLSGGEPLLRPDLPRLLDLAGHLGVGVYLNTNGYPITRRRAEALRAAGVRMVTISLDSHRAEDHNTIRRNPSAFDRAVRGIRECLRAGVPVRVSGVITPDLLPELEEYVAFVAGLGVPRVVLNTAFPVGRARRNPALVPSPDPGLAAHLDTLKHRYAAGGPQLDHSLGADEGGSNGAGRTAAPATCAAGTRILHIAANGDVSGCSWLYKLDPGRFRLGNITRSSLTDILRRVPAMRASLPRTTEGCPLTDVEAETA</sequence>
<gene>
    <name evidence="8" type="ORF">DN051_04515</name>
</gene>
<dbReference type="CDD" id="cd01335">
    <property type="entry name" value="Radical_SAM"/>
    <property type="match status" value="1"/>
</dbReference>
<dbReference type="InterPro" id="IPR007197">
    <property type="entry name" value="rSAM"/>
</dbReference>
<evidence type="ECO:0000256" key="2">
    <source>
        <dbReference type="ARBA" id="ARBA00022485"/>
    </source>
</evidence>
<dbReference type="GO" id="GO:0046872">
    <property type="term" value="F:metal ion binding"/>
    <property type="evidence" value="ECO:0007669"/>
    <property type="project" value="UniProtKB-KW"/>
</dbReference>